<sequence length="68" mass="8067">MGLATKPPCVKEKPEEFDRYNPLEFLHRIPRITHLDTACKLFHPCLNLLCDEPLQLYTYMMPRTPCEF</sequence>
<dbReference type="EMBL" id="VIGI01000003">
    <property type="protein sequence ID" value="KAB8302513.1"/>
    <property type="molecule type" value="Genomic_DNA"/>
</dbReference>
<protein>
    <submittedName>
        <fullName evidence="1">Uncharacterized protein</fullName>
    </submittedName>
</protein>
<proteinExistence type="predicted"/>
<organism evidence="1 2">
    <name type="scientific">Monilinia laxa</name>
    <name type="common">Brown rot fungus</name>
    <name type="synonym">Sclerotinia laxa</name>
    <dbReference type="NCBI Taxonomy" id="61186"/>
    <lineage>
        <taxon>Eukaryota</taxon>
        <taxon>Fungi</taxon>
        <taxon>Dikarya</taxon>
        <taxon>Ascomycota</taxon>
        <taxon>Pezizomycotina</taxon>
        <taxon>Leotiomycetes</taxon>
        <taxon>Helotiales</taxon>
        <taxon>Sclerotiniaceae</taxon>
        <taxon>Monilinia</taxon>
    </lineage>
</organism>
<dbReference type="Proteomes" id="UP000326757">
    <property type="component" value="Unassembled WGS sequence"/>
</dbReference>
<gene>
    <name evidence="1" type="ORF">EYC80_005905</name>
</gene>
<accession>A0A5N6KFH5</accession>
<keyword evidence="2" id="KW-1185">Reference proteome</keyword>
<name>A0A5N6KFH5_MONLA</name>
<reference evidence="1 2" key="1">
    <citation type="submission" date="2019-06" db="EMBL/GenBank/DDBJ databases">
        <title>Genome Sequence of the Brown Rot Fungal Pathogen Monilinia laxa.</title>
        <authorList>
            <person name="De Miccolis Angelini R.M."/>
            <person name="Landi L."/>
            <person name="Abate D."/>
            <person name="Pollastro S."/>
            <person name="Romanazzi G."/>
            <person name="Faretra F."/>
        </authorList>
    </citation>
    <scope>NUCLEOTIDE SEQUENCE [LARGE SCALE GENOMIC DNA]</scope>
    <source>
        <strain evidence="1 2">Mlax316</strain>
    </source>
</reference>
<comment type="caution">
    <text evidence="1">The sequence shown here is derived from an EMBL/GenBank/DDBJ whole genome shotgun (WGS) entry which is preliminary data.</text>
</comment>
<evidence type="ECO:0000313" key="1">
    <source>
        <dbReference type="EMBL" id="KAB8302513.1"/>
    </source>
</evidence>
<evidence type="ECO:0000313" key="2">
    <source>
        <dbReference type="Proteomes" id="UP000326757"/>
    </source>
</evidence>
<dbReference type="AlphaFoldDB" id="A0A5N6KFH5"/>